<evidence type="ECO:0000313" key="12">
    <source>
        <dbReference type="Proteomes" id="UP000019148"/>
    </source>
</evidence>
<evidence type="ECO:0000256" key="9">
    <source>
        <dbReference type="HAMAP-Rule" id="MF_00227"/>
    </source>
</evidence>
<dbReference type="SUPFAM" id="SSF54211">
    <property type="entry name" value="Ribosomal protein S5 domain 2-like"/>
    <property type="match status" value="1"/>
</dbReference>
<comment type="caution">
    <text evidence="11">The sequence shown here is derived from an EMBL/GenBank/DDBJ whole genome shotgun (WGS) entry which is preliminary data.</text>
</comment>
<dbReference type="NCBIfam" id="TIGR01030">
    <property type="entry name" value="rpmH_bact"/>
    <property type="match status" value="1"/>
</dbReference>
<keyword evidence="2 9" id="KW-0819">tRNA processing</keyword>
<comment type="similarity">
    <text evidence="9">Belongs to the RnpA family.</text>
</comment>
<evidence type="ECO:0000256" key="6">
    <source>
        <dbReference type="ARBA" id="ARBA00022884"/>
    </source>
</evidence>
<evidence type="ECO:0000256" key="3">
    <source>
        <dbReference type="ARBA" id="ARBA00022722"/>
    </source>
</evidence>
<dbReference type="GO" id="GO:0006412">
    <property type="term" value="P:translation"/>
    <property type="evidence" value="ECO:0007669"/>
    <property type="project" value="UniProtKB-UniRule"/>
</dbReference>
<dbReference type="InterPro" id="IPR000271">
    <property type="entry name" value="Ribosomal_bL34"/>
</dbReference>
<dbReference type="GO" id="GO:0005840">
    <property type="term" value="C:ribosome"/>
    <property type="evidence" value="ECO:0007669"/>
    <property type="project" value="UniProtKB-KW"/>
</dbReference>
<reference evidence="11 12" key="1">
    <citation type="submission" date="2013-12" db="EMBL/GenBank/DDBJ databases">
        <title>Comparative genomics of relapsing fever spirochetes.</title>
        <authorList>
            <person name="Schwan T.G."/>
            <person name="Raffel S.J."/>
            <person name="Porcella S.F."/>
        </authorList>
    </citation>
    <scope>NUCLEOTIDE SEQUENCE [LARGE SCALE GENOMIC DNA]</scope>
    <source>
        <strain evidence="11 12">CR2A</strain>
    </source>
</reference>
<dbReference type="NCBIfam" id="TIGR00188">
    <property type="entry name" value="rnpA"/>
    <property type="match status" value="1"/>
</dbReference>
<dbReference type="PATRIC" id="fig|1432657.3.peg.518"/>
<dbReference type="FunFam" id="1.10.287.3980:FF:000001">
    <property type="entry name" value="Mitochondrial ribosomal protein L34"/>
    <property type="match status" value="1"/>
</dbReference>
<evidence type="ECO:0000256" key="8">
    <source>
        <dbReference type="ARBA" id="ARBA00023274"/>
    </source>
</evidence>
<protein>
    <recommendedName>
        <fullName evidence="9 10">Multifunctional fusion protein</fullName>
    </recommendedName>
    <domain>
        <recommendedName>
            <fullName evidence="9">Ribonuclease P protein component</fullName>
            <shortName evidence="9">RNase P protein</shortName>
            <shortName evidence="9">RNaseP protein</shortName>
            <ecNumber evidence="9">3.1.26.5</ecNumber>
        </recommendedName>
        <alternativeName>
            <fullName evidence="9">Protein C5</fullName>
        </alternativeName>
    </domain>
    <domain>
        <recommendedName>
            <fullName evidence="10">Large ribosomal subunit protein bL34</fullName>
        </recommendedName>
    </domain>
</protein>
<evidence type="ECO:0000256" key="4">
    <source>
        <dbReference type="ARBA" id="ARBA00022759"/>
    </source>
</evidence>
<dbReference type="HAMAP" id="MF_00391">
    <property type="entry name" value="Ribosomal_bL34"/>
    <property type="match status" value="1"/>
</dbReference>
<dbReference type="Pfam" id="PF00825">
    <property type="entry name" value="Ribonuclease_P"/>
    <property type="match status" value="1"/>
</dbReference>
<keyword evidence="5 9" id="KW-0378">Hydrolase</keyword>
<comment type="catalytic activity">
    <reaction evidence="9">
        <text>Endonucleolytic cleavage of RNA, removing 5'-extranucleotides from tRNA precursor.</text>
        <dbReference type="EC" id="3.1.26.5"/>
    </reaction>
</comment>
<dbReference type="Gene3D" id="3.30.230.10">
    <property type="match status" value="1"/>
</dbReference>
<keyword evidence="3 9" id="KW-0540">Nuclease</keyword>
<dbReference type="GO" id="GO:1990904">
    <property type="term" value="C:ribonucleoprotein complex"/>
    <property type="evidence" value="ECO:0007669"/>
    <property type="project" value="UniProtKB-KW"/>
</dbReference>
<dbReference type="GO" id="GO:0004526">
    <property type="term" value="F:ribonuclease P activity"/>
    <property type="evidence" value="ECO:0007669"/>
    <property type="project" value="UniProtKB-UniRule"/>
</dbReference>
<dbReference type="PANTHER" id="PTHR14503:SF4">
    <property type="entry name" value="LARGE RIBOSOMAL SUBUNIT PROTEIN BL34M"/>
    <property type="match status" value="1"/>
</dbReference>
<evidence type="ECO:0000256" key="2">
    <source>
        <dbReference type="ARBA" id="ARBA00022694"/>
    </source>
</evidence>
<dbReference type="Proteomes" id="UP000019148">
    <property type="component" value="Unassembled WGS sequence"/>
</dbReference>
<dbReference type="Pfam" id="PF00468">
    <property type="entry name" value="Ribosomal_L34"/>
    <property type="match status" value="1"/>
</dbReference>
<dbReference type="GO" id="GO:0000049">
    <property type="term" value="F:tRNA binding"/>
    <property type="evidence" value="ECO:0007669"/>
    <property type="project" value="UniProtKB-UniRule"/>
</dbReference>
<dbReference type="EMBL" id="AZIT01000001">
    <property type="protein sequence ID" value="ETZ18552.1"/>
    <property type="molecule type" value="Genomic_DNA"/>
</dbReference>
<dbReference type="GO" id="GO:0003735">
    <property type="term" value="F:structural constituent of ribosome"/>
    <property type="evidence" value="ECO:0007669"/>
    <property type="project" value="InterPro"/>
</dbReference>
<comment type="function">
    <text evidence="9">RNaseP catalyzes the removal of the 5'-leader sequence from pre-tRNA to produce the mature 5'-terminus. It can also cleave other RNA substrates such as 4.5S RNA. The protein component plays an auxiliary but essential role in vivo by binding to the 5'-leader sequence and broadening the substrate specificity of the ribozyme.</text>
</comment>
<sequence length="159" mass="19045">MKRTYQPSRVKRNRKFGFRARMKTKSGRLILARRRAKGRSKLTVSDEKKNINIKSRLEIQELFKKGQFVKIEGINIFYRFTSLAISRILITFPRVFKGAVKRNRVRRVFKECFREYFTLLKDGCADFIFVVYPQKANINYHEVKTILKNMIVYVIKRKV</sequence>
<dbReference type="InterPro" id="IPR014721">
    <property type="entry name" value="Ribsml_uS5_D2-typ_fold_subgr"/>
</dbReference>
<keyword evidence="8 10" id="KW-0687">Ribonucleoprotein</keyword>
<comment type="subunit">
    <text evidence="9">Consists of a catalytic RNA component (M1 or rnpB) and a protein subunit.</text>
</comment>
<evidence type="ECO:0000256" key="7">
    <source>
        <dbReference type="ARBA" id="ARBA00022980"/>
    </source>
</evidence>
<dbReference type="InterPro" id="IPR020939">
    <property type="entry name" value="Ribosomal_bL34_CS"/>
</dbReference>
<keyword evidence="4 9" id="KW-0255">Endonuclease</keyword>
<accession>W6THQ0</accession>
<evidence type="ECO:0000256" key="10">
    <source>
        <dbReference type="HAMAP-Rule" id="MF_00391"/>
    </source>
</evidence>
<evidence type="ECO:0000256" key="5">
    <source>
        <dbReference type="ARBA" id="ARBA00022801"/>
    </source>
</evidence>
<dbReference type="Gene3D" id="1.10.287.3980">
    <property type="match status" value="1"/>
</dbReference>
<evidence type="ECO:0000256" key="1">
    <source>
        <dbReference type="ARBA" id="ARBA00010111"/>
    </source>
</evidence>
<dbReference type="InterPro" id="IPR000100">
    <property type="entry name" value="RNase_P"/>
</dbReference>
<gene>
    <name evidence="10" type="primary">rpmH</name>
    <name evidence="9" type="synonym">rnpA</name>
    <name evidence="11" type="ORF">BDCR2A_00525</name>
</gene>
<keyword evidence="6 9" id="KW-0694">RNA-binding</keyword>
<organism evidence="11 12">
    <name type="scientific">Borrelia duttonii CR2A</name>
    <dbReference type="NCBI Taxonomy" id="1432657"/>
    <lineage>
        <taxon>Bacteria</taxon>
        <taxon>Pseudomonadati</taxon>
        <taxon>Spirochaetota</taxon>
        <taxon>Spirochaetia</taxon>
        <taxon>Spirochaetales</taxon>
        <taxon>Borreliaceae</taxon>
        <taxon>Borrelia</taxon>
    </lineage>
</organism>
<evidence type="ECO:0000313" key="11">
    <source>
        <dbReference type="EMBL" id="ETZ18552.1"/>
    </source>
</evidence>
<dbReference type="GO" id="GO:0001682">
    <property type="term" value="P:tRNA 5'-leader removal"/>
    <property type="evidence" value="ECO:0007669"/>
    <property type="project" value="UniProtKB-UniRule"/>
</dbReference>
<dbReference type="HAMAP" id="MF_00227">
    <property type="entry name" value="RNase_P"/>
    <property type="match status" value="1"/>
</dbReference>
<dbReference type="AlphaFoldDB" id="W6THQ0"/>
<dbReference type="EC" id="3.1.26.5" evidence="9"/>
<dbReference type="PANTHER" id="PTHR14503">
    <property type="entry name" value="MITOCHONDRIAL RIBOSOMAL PROTEIN 34 FAMILY MEMBER"/>
    <property type="match status" value="1"/>
</dbReference>
<proteinExistence type="inferred from homology"/>
<dbReference type="InterPro" id="IPR020568">
    <property type="entry name" value="Ribosomal_Su5_D2-typ_SF"/>
</dbReference>
<name>W6THQ0_9SPIR</name>
<keyword evidence="7 10" id="KW-0689">Ribosomal protein</keyword>
<dbReference type="PROSITE" id="PS00784">
    <property type="entry name" value="RIBOSOMAL_L34"/>
    <property type="match status" value="1"/>
</dbReference>
<comment type="similarity">
    <text evidence="1 10">Belongs to the bacterial ribosomal protein bL34 family.</text>
</comment>